<gene>
    <name evidence="11" type="ORF">LCGC14_1056280</name>
</gene>
<feature type="transmembrane region" description="Helical" evidence="9">
    <location>
        <begin position="199"/>
        <end position="222"/>
    </location>
</feature>
<comment type="caution">
    <text evidence="11">The sequence shown here is derived from an EMBL/GenBank/DDBJ whole genome shotgun (WGS) entry which is preliminary data.</text>
</comment>
<name>A0A0F9N991_9ZZZZ</name>
<evidence type="ECO:0000313" key="11">
    <source>
        <dbReference type="EMBL" id="KKN08477.1"/>
    </source>
</evidence>
<dbReference type="GO" id="GO:0015833">
    <property type="term" value="P:peptide transport"/>
    <property type="evidence" value="ECO:0007669"/>
    <property type="project" value="UniProtKB-KW"/>
</dbReference>
<dbReference type="AlphaFoldDB" id="A0A0F9N991"/>
<dbReference type="InterPro" id="IPR050366">
    <property type="entry name" value="BP-dependent_transpt_permease"/>
</dbReference>
<proteinExistence type="predicted"/>
<reference evidence="11" key="1">
    <citation type="journal article" date="2015" name="Nature">
        <title>Complex archaea that bridge the gap between prokaryotes and eukaryotes.</title>
        <authorList>
            <person name="Spang A."/>
            <person name="Saw J.H."/>
            <person name="Jorgensen S.L."/>
            <person name="Zaremba-Niedzwiedzka K."/>
            <person name="Martijn J."/>
            <person name="Lind A.E."/>
            <person name="van Eijk R."/>
            <person name="Schleper C."/>
            <person name="Guy L."/>
            <person name="Ettema T.J."/>
        </authorList>
    </citation>
    <scope>NUCLEOTIDE SEQUENCE</scope>
</reference>
<evidence type="ECO:0000256" key="3">
    <source>
        <dbReference type="ARBA" id="ARBA00022475"/>
    </source>
</evidence>
<keyword evidence="5" id="KW-0571">Peptide transport</keyword>
<comment type="subcellular location">
    <subcellularLocation>
        <location evidence="1">Cell membrane</location>
        <topology evidence="1">Multi-pass membrane protein</topology>
    </subcellularLocation>
</comment>
<feature type="transmembrane region" description="Helical" evidence="9">
    <location>
        <begin position="250"/>
        <end position="275"/>
    </location>
</feature>
<dbReference type="GO" id="GO:0005886">
    <property type="term" value="C:plasma membrane"/>
    <property type="evidence" value="ECO:0007669"/>
    <property type="project" value="UniProtKB-SubCell"/>
</dbReference>
<dbReference type="CDD" id="cd06261">
    <property type="entry name" value="TM_PBP2"/>
    <property type="match status" value="1"/>
</dbReference>
<evidence type="ECO:0000256" key="6">
    <source>
        <dbReference type="ARBA" id="ARBA00022927"/>
    </source>
</evidence>
<dbReference type="Pfam" id="PF00528">
    <property type="entry name" value="BPD_transp_1"/>
    <property type="match status" value="1"/>
</dbReference>
<protein>
    <recommendedName>
        <fullName evidence="10">ABC transmembrane type-1 domain-containing protein</fullName>
    </recommendedName>
</protein>
<keyword evidence="6" id="KW-0653">Protein transport</keyword>
<evidence type="ECO:0000256" key="8">
    <source>
        <dbReference type="ARBA" id="ARBA00023136"/>
    </source>
</evidence>
<dbReference type="PROSITE" id="PS50928">
    <property type="entry name" value="ABC_TM1"/>
    <property type="match status" value="1"/>
</dbReference>
<dbReference type="Gene3D" id="1.10.3720.10">
    <property type="entry name" value="MetI-like"/>
    <property type="match status" value="1"/>
</dbReference>
<keyword evidence="8 9" id="KW-0472">Membrane</keyword>
<sequence>MTNQEDIIIEEIDYKDFSEGSKNKRVHLLKFYLFPTYRNPEFTAYENEIEKIKSKRRLFRRFLTPLTIIGFLMLLFITILAVFSPWLTKIPLQELTLPFIPSDALPFEDPSPEHPLGTTLFGYDILARIIWGARSAMGMAFIPVVISMGGGLILGTISAYFGGPVDYTIMRFVDLMFILPMGILPFILIPMIGRALMTQLMIFGILGIPGNIRFIRTMVLLVKEMVFVKAAKTGGALKFKVMFKHIVPNAVSPIIISFFWGAAGTILGIAGLGFVGLGDPSVAAWGTDINWGVLGGIITGRWASIMPGIFLGITAAGFMLVGDGVRDALDPRFHK</sequence>
<accession>A0A0F9N991</accession>
<evidence type="ECO:0000256" key="5">
    <source>
        <dbReference type="ARBA" id="ARBA00022856"/>
    </source>
</evidence>
<dbReference type="PANTHER" id="PTHR43386">
    <property type="entry name" value="OLIGOPEPTIDE TRANSPORT SYSTEM PERMEASE PROTEIN APPC"/>
    <property type="match status" value="1"/>
</dbReference>
<feature type="transmembrane region" description="Helical" evidence="9">
    <location>
        <begin position="140"/>
        <end position="161"/>
    </location>
</feature>
<dbReference type="InterPro" id="IPR000515">
    <property type="entry name" value="MetI-like"/>
</dbReference>
<feature type="transmembrane region" description="Helical" evidence="9">
    <location>
        <begin position="302"/>
        <end position="322"/>
    </location>
</feature>
<evidence type="ECO:0000256" key="4">
    <source>
        <dbReference type="ARBA" id="ARBA00022692"/>
    </source>
</evidence>
<evidence type="ECO:0000256" key="7">
    <source>
        <dbReference type="ARBA" id="ARBA00022989"/>
    </source>
</evidence>
<dbReference type="GO" id="GO:0015031">
    <property type="term" value="P:protein transport"/>
    <property type="evidence" value="ECO:0007669"/>
    <property type="project" value="UniProtKB-KW"/>
</dbReference>
<keyword evidence="2" id="KW-0813">Transport</keyword>
<dbReference type="InterPro" id="IPR035906">
    <property type="entry name" value="MetI-like_sf"/>
</dbReference>
<organism evidence="11">
    <name type="scientific">marine sediment metagenome</name>
    <dbReference type="NCBI Taxonomy" id="412755"/>
    <lineage>
        <taxon>unclassified sequences</taxon>
        <taxon>metagenomes</taxon>
        <taxon>ecological metagenomes</taxon>
    </lineage>
</organism>
<keyword evidence="3" id="KW-1003">Cell membrane</keyword>
<dbReference type="PANTHER" id="PTHR43386:SF24">
    <property type="entry name" value="OLIGOPEPTIDE TRANSPORT SYSTEM PERMEASE PROTEIN AMID"/>
    <property type="match status" value="1"/>
</dbReference>
<evidence type="ECO:0000256" key="1">
    <source>
        <dbReference type="ARBA" id="ARBA00004651"/>
    </source>
</evidence>
<keyword evidence="4 9" id="KW-0812">Transmembrane</keyword>
<dbReference type="GO" id="GO:0055085">
    <property type="term" value="P:transmembrane transport"/>
    <property type="evidence" value="ECO:0007669"/>
    <property type="project" value="InterPro"/>
</dbReference>
<feature type="transmembrane region" description="Helical" evidence="9">
    <location>
        <begin position="62"/>
        <end position="87"/>
    </location>
</feature>
<dbReference type="SUPFAM" id="SSF161098">
    <property type="entry name" value="MetI-like"/>
    <property type="match status" value="1"/>
</dbReference>
<feature type="transmembrane region" description="Helical" evidence="9">
    <location>
        <begin position="173"/>
        <end position="193"/>
    </location>
</feature>
<evidence type="ECO:0000256" key="2">
    <source>
        <dbReference type="ARBA" id="ARBA00022448"/>
    </source>
</evidence>
<feature type="domain" description="ABC transmembrane type-1" evidence="10">
    <location>
        <begin position="133"/>
        <end position="322"/>
    </location>
</feature>
<evidence type="ECO:0000256" key="9">
    <source>
        <dbReference type="SAM" id="Phobius"/>
    </source>
</evidence>
<evidence type="ECO:0000259" key="10">
    <source>
        <dbReference type="PROSITE" id="PS50928"/>
    </source>
</evidence>
<dbReference type="EMBL" id="LAZR01004452">
    <property type="protein sequence ID" value="KKN08477.1"/>
    <property type="molecule type" value="Genomic_DNA"/>
</dbReference>
<keyword evidence="7 9" id="KW-1133">Transmembrane helix</keyword>